<accession>A0A7W3IHC5</accession>
<keyword evidence="2" id="KW-1185">Reference proteome</keyword>
<dbReference type="EMBL" id="JACGXS010000001">
    <property type="protein sequence ID" value="MBA8681066.1"/>
    <property type="molecule type" value="Genomic_DNA"/>
</dbReference>
<dbReference type="RefSeq" id="WP_051008550.1">
    <property type="nucleotide sequence ID" value="NZ_JACGXS010000001.1"/>
</dbReference>
<reference evidence="1 2" key="1">
    <citation type="submission" date="2020-08" db="EMBL/GenBank/DDBJ databases">
        <title>Stenotrophomonas tumulicola JCM 30961.</title>
        <authorList>
            <person name="Deng Y."/>
        </authorList>
    </citation>
    <scope>NUCLEOTIDE SEQUENCE [LARGE SCALE GENOMIC DNA]</scope>
    <source>
        <strain evidence="1 2">JCM 30961</strain>
    </source>
</reference>
<dbReference type="AlphaFoldDB" id="A0A7W3IHC5"/>
<evidence type="ECO:0000313" key="2">
    <source>
        <dbReference type="Proteomes" id="UP000547058"/>
    </source>
</evidence>
<dbReference type="Proteomes" id="UP000547058">
    <property type="component" value="Unassembled WGS sequence"/>
</dbReference>
<protein>
    <submittedName>
        <fullName evidence="1">Uncharacterized protein</fullName>
    </submittedName>
</protein>
<gene>
    <name evidence="1" type="ORF">H4O11_04530</name>
</gene>
<sequence>MRFFELDAVDITALSAGDLRELVARLCEAEVIQQGRRPKSVMWGGAQEAPDGGLDVRIEAMDLPSNDGFVPRGICGFQVKKHAMGAAACRDEMLEGGTPKLVLADLADRNGAYIIVSGKDDCSDSMLASRVRAMEAVAETLPGKASLRVDFYGRDRLATWLRRHPSVALWVRARLGRPLSGWRPFGRWAATPPAQNDAFLVDDHPCVIDANSSAKTPMPVSEGIHLARERLRRRGSAVRITGLSGVGKTRFAQALFEANVGEEALSPASAIYADLGENLTPTASELVSYIVANDHAVQLVLDNCPPDVHRQLQKQVSASSAMLSLLTIEYDISDDRPEETEVIHLEPCSEETVSMLIQRRHPDIGKLNAGKIAEFSGGNSRIAIALASRVDADETLTNFSDEDLFHRLFSQRKGASNELLECAEALSLVYSFNVSSSEFNDELGVLSAIVGLDRRGLHRAQAELMRRQLAQSRGEWRAVLPHALANRLAKRALENIPVDAINAELLKPENLRLFVSCAHRLGYLHDFEPAVRMANSWVSPGGPLHDIGSCNEGTLSALLYIAPVFPETVLQLIENAATKPGFASRENRNFRLFVRLLHQLAYDDDKFDRAATVMLKFSEGEKSGENRDSIVGQMRHLFSLHLSGTLARPERRCAFVSKLLESGTERHREIAAELFHAAFEATHWTSFSAFDFGARRRDAGWQPRTRAEELEWYIGFLNLLRPVLTCDDLTLRDWARSLLAGHFRELWTFAGCFDDLEEIVRSHASKGEWPQMWVSVKKTLGFDGDSAHPDLLARLESLSRVAAPSDLYSEIEAYVLSNTWDHIESRGGQVAFSDEMIKEKVISLGEMAAAELGCLERLGPGLWSGEFDALHPFGIGLAQGSVDLIATYERLLSLVQLQAPAKLNPQVLQGYISAANDIDPRLAMVMLERVLDHPLLRTFFIYLLSAIKIGPWGFNMLIELARGEEFEAWRFGQLAYGRMHESLTDSELAELFTILNQRHDGFYTTLSVLEMRFFAGRGGNYVPSEDLLSTGRDAIRALLGGKRGQTELNRIRGTKRIAQQCLSESAPEQEVEEIVRLLCEGLDDLRIRSSDFEVLMTTLFRNFPEIVLGEIFTGDDRERRLIDRVFKCRFGGASPSLNSMPVDRLITWCRGDQDRIVGVAAATCAYSTVEATDIPLEHPKRVVLSASIKGLLEAAVDKQCIVDVMFAGIQPMSWSSSLADIIEIRAKAFAELLEHPLAEVRNLVAERLERIELTVRRERQREAEDHSRREQRFE</sequence>
<comment type="caution">
    <text evidence="1">The sequence shown here is derived from an EMBL/GenBank/DDBJ whole genome shotgun (WGS) entry which is preliminary data.</text>
</comment>
<organism evidence="1 2">
    <name type="scientific">Stenotrophomonas tumulicola</name>
    <dbReference type="NCBI Taxonomy" id="1685415"/>
    <lineage>
        <taxon>Bacteria</taxon>
        <taxon>Pseudomonadati</taxon>
        <taxon>Pseudomonadota</taxon>
        <taxon>Gammaproteobacteria</taxon>
        <taxon>Lysobacterales</taxon>
        <taxon>Lysobacteraceae</taxon>
        <taxon>Stenotrophomonas</taxon>
    </lineage>
</organism>
<name>A0A7W3IHC5_9GAMM</name>
<evidence type="ECO:0000313" key="1">
    <source>
        <dbReference type="EMBL" id="MBA8681066.1"/>
    </source>
</evidence>
<proteinExistence type="predicted"/>